<name>A0A2S9YNM1_9BACT</name>
<accession>A0A2S9YNM1</accession>
<reference evidence="1 2" key="1">
    <citation type="submission" date="2018-03" db="EMBL/GenBank/DDBJ databases">
        <title>Draft Genome Sequences of the Obligatory Marine Myxobacteria Enhygromyxa salina SWB007.</title>
        <authorList>
            <person name="Poehlein A."/>
            <person name="Moghaddam J.A."/>
            <person name="Harms H."/>
            <person name="Alanjari M."/>
            <person name="Koenig G.M."/>
            <person name="Daniel R."/>
            <person name="Schaeberle T.F."/>
        </authorList>
    </citation>
    <scope>NUCLEOTIDE SEQUENCE [LARGE SCALE GENOMIC DNA]</scope>
    <source>
        <strain evidence="1 2">SWB007</strain>
    </source>
</reference>
<evidence type="ECO:0000313" key="2">
    <source>
        <dbReference type="Proteomes" id="UP000238823"/>
    </source>
</evidence>
<dbReference type="EMBL" id="PVNL01000069">
    <property type="protein sequence ID" value="PRQ06685.1"/>
    <property type="molecule type" value="Genomic_DNA"/>
</dbReference>
<dbReference type="Proteomes" id="UP000238823">
    <property type="component" value="Unassembled WGS sequence"/>
</dbReference>
<sequence length="408" mass="46291">MNEPLQLIDMSGARPSERQVQGAGDQLAALSATRHILQDPHTRIVRRSIDANWLYETRSSKTSAGWNPFRGEIYIADNSLVAQWLDDPSMDLRVLNENDLFLPEFAFLLHDHLHIFGARTIAELRPELAFGHGTLDPARLEEHAFVLVVTEAVATVGLDYWDLCCRNLGRELDIGTSFARLTVSYQASLEPEYRRYCEDFTAQTPDFFGLIARFYCTGAFPGFDGEALRRSPVTLGWLRHELLYGGSQRRYSRQWLQHLAGVQHYDAGALEAPIEIPDWGEDVIEELGERLWAKVKHGDPWLPGAQHAPEQAWRAPQRGPIDCRFTNLAGFADAERELARRSVLEPSRPQWREQLLRSRRYPIGDPDAIAAVNTLIHSPDHAVVAWAANQLPAYGRSEDEPLDMFFLK</sequence>
<gene>
    <name evidence="1" type="ORF">ENSA7_35610</name>
</gene>
<comment type="caution">
    <text evidence="1">The sequence shown here is derived from an EMBL/GenBank/DDBJ whole genome shotgun (WGS) entry which is preliminary data.</text>
</comment>
<dbReference type="RefSeq" id="WP_106090536.1">
    <property type="nucleotide sequence ID" value="NZ_PVNL01000069.1"/>
</dbReference>
<evidence type="ECO:0000313" key="1">
    <source>
        <dbReference type="EMBL" id="PRQ06685.1"/>
    </source>
</evidence>
<dbReference type="AlphaFoldDB" id="A0A2S9YNM1"/>
<dbReference type="OrthoDB" id="5489507at2"/>
<protein>
    <submittedName>
        <fullName evidence="1">Uncharacterized protein</fullName>
    </submittedName>
</protein>
<proteinExistence type="predicted"/>
<organism evidence="1 2">
    <name type="scientific">Enhygromyxa salina</name>
    <dbReference type="NCBI Taxonomy" id="215803"/>
    <lineage>
        <taxon>Bacteria</taxon>
        <taxon>Pseudomonadati</taxon>
        <taxon>Myxococcota</taxon>
        <taxon>Polyangia</taxon>
        <taxon>Nannocystales</taxon>
        <taxon>Nannocystaceae</taxon>
        <taxon>Enhygromyxa</taxon>
    </lineage>
</organism>